<evidence type="ECO:0000313" key="1">
    <source>
        <dbReference type="EMBL" id="GAI00640.1"/>
    </source>
</evidence>
<reference evidence="1" key="1">
    <citation type="journal article" date="2014" name="Front. Microbiol.">
        <title>High frequency of phylogenetically diverse reductive dehalogenase-homologous genes in deep subseafloor sedimentary metagenomes.</title>
        <authorList>
            <person name="Kawai M."/>
            <person name="Futagami T."/>
            <person name="Toyoda A."/>
            <person name="Takaki Y."/>
            <person name="Nishi S."/>
            <person name="Hori S."/>
            <person name="Arai W."/>
            <person name="Tsubouchi T."/>
            <person name="Morono Y."/>
            <person name="Uchiyama I."/>
            <person name="Ito T."/>
            <person name="Fujiyama A."/>
            <person name="Inagaki F."/>
            <person name="Takami H."/>
        </authorList>
    </citation>
    <scope>NUCLEOTIDE SEQUENCE</scope>
    <source>
        <strain evidence="1">Expedition CK06-06</strain>
    </source>
</reference>
<gene>
    <name evidence="1" type="ORF">S06H3_07819</name>
</gene>
<protein>
    <submittedName>
        <fullName evidence="1">Uncharacterized protein</fullName>
    </submittedName>
</protein>
<comment type="caution">
    <text evidence="1">The sequence shown here is derived from an EMBL/GenBank/DDBJ whole genome shotgun (WGS) entry which is preliminary data.</text>
</comment>
<dbReference type="AlphaFoldDB" id="X1LDY4"/>
<sequence length="260" mass="27403">MAKTLTREQAAALGMAMPTTQAQVAARYAAQAGVPVTRTITPATLGWRGQVSVAPPQPGQETQEYDPAGPELQEWEPWEPIGAGAVPAGVAALAGIEPGTEVGAQLAEPGVGVGALAIPAVIAGAATAIPAVGTALASAAGWVMGKGLLPLLVRMGLAGGAASVAWNTIANLFGLNPADAIAVAESMKKKGKRYSIGTNPRLNTLLKVGKRVDNIFVRYDKRISKFRSRLRGYQQPRRRYAYRQEQYLSPVEKRAIRRGR</sequence>
<proteinExistence type="predicted"/>
<dbReference type="EMBL" id="BARV01003219">
    <property type="protein sequence ID" value="GAI00640.1"/>
    <property type="molecule type" value="Genomic_DNA"/>
</dbReference>
<accession>X1LDY4</accession>
<name>X1LDY4_9ZZZZ</name>
<organism evidence="1">
    <name type="scientific">marine sediment metagenome</name>
    <dbReference type="NCBI Taxonomy" id="412755"/>
    <lineage>
        <taxon>unclassified sequences</taxon>
        <taxon>metagenomes</taxon>
        <taxon>ecological metagenomes</taxon>
    </lineage>
</organism>